<dbReference type="NCBIfam" id="NF009902">
    <property type="entry name" value="PRK13365.1"/>
    <property type="match status" value="1"/>
</dbReference>
<sequence length="290" mass="32344">MARILGGITTSHIPAVGHAIANELFEDPYWKPFFAGYPPIHEWLAKHKPDVVINIYNDHGLGLFLDKMPTFAIGAALEYQNADEGWGLKQLPPFKGDAPLSWHIIEGMVEDEFDICSCQELPVDHGFTVPMQLFWPGLNENPNMPRAIPISANTVQHPIPTLKRALDFGKSLRKAVLSWPEDVKVVVLGTGGLSHQLDGERAGFINKDFDTYCMDKIVSEPEELTKISRKELVRQAGAQGTEFLMWMMMRGALGEKVNLVNKNYHLPISNTGAGTMLMECMDEEMVQAAE</sequence>
<dbReference type="Pfam" id="PF02900">
    <property type="entry name" value="LigB"/>
    <property type="match status" value="1"/>
</dbReference>
<proteinExistence type="predicted"/>
<accession>A0A1Y5SR58</accession>
<dbReference type="GO" id="GO:0018579">
    <property type="term" value="F:protocatechuate 4,5-dioxygenase activity"/>
    <property type="evidence" value="ECO:0007669"/>
    <property type="project" value="UniProtKB-EC"/>
</dbReference>
<evidence type="ECO:0000259" key="1">
    <source>
        <dbReference type="Pfam" id="PF02900"/>
    </source>
</evidence>
<protein>
    <submittedName>
        <fullName evidence="2">Protocatechuate 4,5-dioxygenase beta chain</fullName>
        <ecNumber evidence="2">1.13.11.8</ecNumber>
    </submittedName>
</protein>
<dbReference type="SUPFAM" id="SSF53213">
    <property type="entry name" value="LigB-like"/>
    <property type="match status" value="1"/>
</dbReference>
<dbReference type="EMBL" id="FWFS01000006">
    <property type="protein sequence ID" value="SLN45158.1"/>
    <property type="molecule type" value="Genomic_DNA"/>
</dbReference>
<reference evidence="2 3" key="1">
    <citation type="submission" date="2017-03" db="EMBL/GenBank/DDBJ databases">
        <authorList>
            <person name="Afonso C.L."/>
            <person name="Miller P.J."/>
            <person name="Scott M.A."/>
            <person name="Spackman E."/>
            <person name="Goraichik I."/>
            <person name="Dimitrov K.M."/>
            <person name="Suarez D.L."/>
            <person name="Swayne D.E."/>
        </authorList>
    </citation>
    <scope>NUCLEOTIDE SEQUENCE [LARGE SCALE GENOMIC DNA]</scope>
    <source>
        <strain evidence="2 3">CECT 8620</strain>
    </source>
</reference>
<dbReference type="EC" id="1.13.11.8" evidence="2"/>
<dbReference type="NCBIfam" id="NF009901">
    <property type="entry name" value="PRK13364.1"/>
    <property type="match status" value="1"/>
</dbReference>
<name>A0A1Y5SR58_9RHOB</name>
<evidence type="ECO:0000313" key="3">
    <source>
        <dbReference type="Proteomes" id="UP000193862"/>
    </source>
</evidence>
<evidence type="ECO:0000313" key="2">
    <source>
        <dbReference type="EMBL" id="SLN45158.1"/>
    </source>
</evidence>
<dbReference type="OrthoDB" id="8673673at2"/>
<organism evidence="2 3">
    <name type="scientific">Aquimixticola soesokkakensis</name>
    <dbReference type="NCBI Taxonomy" id="1519096"/>
    <lineage>
        <taxon>Bacteria</taxon>
        <taxon>Pseudomonadati</taxon>
        <taxon>Pseudomonadota</taxon>
        <taxon>Alphaproteobacteria</taxon>
        <taxon>Rhodobacterales</taxon>
        <taxon>Paracoccaceae</taxon>
        <taxon>Aquimixticola</taxon>
    </lineage>
</organism>
<keyword evidence="2" id="KW-0223">Dioxygenase</keyword>
<dbReference type="InterPro" id="IPR004183">
    <property type="entry name" value="Xdiol_dOase_suB"/>
</dbReference>
<dbReference type="Gene3D" id="3.40.830.10">
    <property type="entry name" value="LigB-like"/>
    <property type="match status" value="1"/>
</dbReference>
<keyword evidence="2" id="KW-0560">Oxidoreductase</keyword>
<dbReference type="GO" id="GO:0008198">
    <property type="term" value="F:ferrous iron binding"/>
    <property type="evidence" value="ECO:0007669"/>
    <property type="project" value="InterPro"/>
</dbReference>
<keyword evidence="3" id="KW-1185">Reference proteome</keyword>
<dbReference type="AlphaFoldDB" id="A0A1Y5SR58"/>
<dbReference type="Proteomes" id="UP000193862">
    <property type="component" value="Unassembled WGS sequence"/>
</dbReference>
<dbReference type="RefSeq" id="WP_085836533.1">
    <property type="nucleotide sequence ID" value="NZ_FWFS01000006.1"/>
</dbReference>
<feature type="domain" description="Extradiol ring-cleavage dioxygenase class III enzyme subunit B" evidence="1">
    <location>
        <begin position="8"/>
        <end position="264"/>
    </location>
</feature>
<gene>
    <name evidence="2" type="primary">ligB</name>
    <name evidence="2" type="ORF">AQS8620_01836</name>
</gene>